<proteinExistence type="predicted"/>
<organism evidence="1 2">
    <name type="scientific">Xanthomonas hyacinthi</name>
    <dbReference type="NCBI Taxonomy" id="56455"/>
    <lineage>
        <taxon>Bacteria</taxon>
        <taxon>Pseudomonadati</taxon>
        <taxon>Pseudomonadota</taxon>
        <taxon>Gammaproteobacteria</taxon>
        <taxon>Lysobacterales</taxon>
        <taxon>Lysobacteraceae</taxon>
        <taxon>Xanthomonas</taxon>
    </lineage>
</organism>
<comment type="caution">
    <text evidence="1">The sequence shown here is derived from an EMBL/GenBank/DDBJ whole genome shotgun (WGS) entry which is preliminary data.</text>
</comment>
<dbReference type="AlphaFoldDB" id="A0A2S7EW25"/>
<dbReference type="OrthoDB" id="9797191at2"/>
<dbReference type="EMBL" id="MDEG01000009">
    <property type="protein sequence ID" value="PPU97334.1"/>
    <property type="molecule type" value="Genomic_DNA"/>
</dbReference>
<accession>A0A2S7EW25</accession>
<sequence length="146" mass="14687">MAASALARKGAFELREALHGLPVQLPLPPGAQQTPQFWSGLDVRRVGSMAAGVQAAAVVGLPAWVEPPPRGLLLALALGRPAIASAACGLGHGDGAWRCVDAGDAAALRSAGGSAGHAGLRTHSAQYRSCGSTSSDQRTRRACGSA</sequence>
<keyword evidence="2" id="KW-1185">Reference proteome</keyword>
<name>A0A2S7EW25_9XANT</name>
<reference evidence="2" key="1">
    <citation type="submission" date="2016-08" db="EMBL/GenBank/DDBJ databases">
        <authorList>
            <person name="Merda D."/>
            <person name="Briand M."/>
            <person name="Taghouti G."/>
            <person name="Carrere S."/>
            <person name="Gouzy J."/>
            <person name="Portier P."/>
            <person name="Jacques M.-A."/>
            <person name="Fischer-Le Saux M."/>
        </authorList>
    </citation>
    <scope>NUCLEOTIDE SEQUENCE [LARGE SCALE GENOMIC DNA]</scope>
    <source>
        <strain evidence="2">CFBP1156</strain>
    </source>
</reference>
<dbReference type="Proteomes" id="UP000238261">
    <property type="component" value="Unassembled WGS sequence"/>
</dbReference>
<evidence type="ECO:0000313" key="2">
    <source>
        <dbReference type="Proteomes" id="UP000238261"/>
    </source>
</evidence>
<evidence type="ECO:0000313" key="1">
    <source>
        <dbReference type="EMBL" id="PPU97334.1"/>
    </source>
</evidence>
<protein>
    <submittedName>
        <fullName evidence="1">Uncharacterized protein</fullName>
    </submittedName>
</protein>
<dbReference type="RefSeq" id="WP_104558539.1">
    <property type="nucleotide sequence ID" value="NZ_CP043476.1"/>
</dbReference>
<gene>
    <name evidence="1" type="ORF">XhyaCFBP1156_11725</name>
</gene>